<evidence type="ECO:0008006" key="3">
    <source>
        <dbReference type="Google" id="ProtNLM"/>
    </source>
</evidence>
<keyword evidence="2" id="KW-1185">Reference proteome</keyword>
<evidence type="ECO:0000313" key="2">
    <source>
        <dbReference type="Proteomes" id="UP000290261"/>
    </source>
</evidence>
<evidence type="ECO:0000313" key="1">
    <source>
        <dbReference type="EMBL" id="RYC52432.1"/>
    </source>
</evidence>
<comment type="caution">
    <text evidence="1">The sequence shown here is derived from an EMBL/GenBank/DDBJ whole genome shotgun (WGS) entry which is preliminary data.</text>
</comment>
<organism evidence="1 2">
    <name type="scientific">Flagellimonas olearia</name>
    <dbReference type="NCBI Taxonomy" id="552546"/>
    <lineage>
        <taxon>Bacteria</taxon>
        <taxon>Pseudomonadati</taxon>
        <taxon>Bacteroidota</taxon>
        <taxon>Flavobacteriia</taxon>
        <taxon>Flavobacteriales</taxon>
        <taxon>Flavobacteriaceae</taxon>
        <taxon>Flagellimonas</taxon>
    </lineage>
</organism>
<reference evidence="1 2" key="1">
    <citation type="submission" date="2014-04" db="EMBL/GenBank/DDBJ databases">
        <title>Whole genome of Muricauda olearia.</title>
        <authorList>
            <person name="Zhang X.-H."/>
            <person name="Tang K."/>
        </authorList>
    </citation>
    <scope>NUCLEOTIDE SEQUENCE [LARGE SCALE GENOMIC DNA]</scope>
    <source>
        <strain evidence="1 2">Th120</strain>
    </source>
</reference>
<dbReference type="AlphaFoldDB" id="A0A444VP18"/>
<accession>A0A444VP18</accession>
<proteinExistence type="predicted"/>
<gene>
    <name evidence="1" type="ORF">DN53_11195</name>
</gene>
<dbReference type="RefSeq" id="WP_129653949.1">
    <property type="nucleotide sequence ID" value="NZ_ML142908.1"/>
</dbReference>
<protein>
    <recommendedName>
        <fullName evidence="3">DUF3823 domain-containing protein</fullName>
    </recommendedName>
</protein>
<name>A0A444VP18_9FLAO</name>
<dbReference type="PROSITE" id="PS51257">
    <property type="entry name" value="PROKAR_LIPOPROTEIN"/>
    <property type="match status" value="1"/>
</dbReference>
<dbReference type="Proteomes" id="UP000290261">
    <property type="component" value="Unassembled WGS sequence"/>
</dbReference>
<sequence length="230" mass="26594">MSKIRILFMLMLFSSCQLEYEDNRRLLISGKVVGFENEELPAFPIEAYASVYADTDLIGTDQSNAKGNYAITTISAKNSQNISVYINKEGTYGYQGDRPSITLQGVNFLIMEDSKYTIPNRVRMGRLKEVQVKIHRVTNQMDRLEYKILYNAKMKEISFEPGAEQEGERWQCSKYGELFLEDSFEEQTIYVPEGDSIALQYKLVNDDLVKKQQTIVLPYNKTENAYEFEF</sequence>
<dbReference type="EMBL" id="JJMP01000003">
    <property type="protein sequence ID" value="RYC52432.1"/>
    <property type="molecule type" value="Genomic_DNA"/>
</dbReference>